<gene>
    <name evidence="1" type="ORF">SAMN02910280_0110</name>
</gene>
<accession>A0A1K1PSI7</accession>
<dbReference type="EMBL" id="FPIP01000010">
    <property type="protein sequence ID" value="SFW50521.1"/>
    <property type="molecule type" value="Genomic_DNA"/>
</dbReference>
<dbReference type="AlphaFoldDB" id="A0A1K1PSI7"/>
<reference evidence="1 2" key="1">
    <citation type="submission" date="2016-11" db="EMBL/GenBank/DDBJ databases">
        <authorList>
            <person name="Jaros S."/>
            <person name="Januszkiewicz K."/>
            <person name="Wedrychowicz H."/>
        </authorList>
    </citation>
    <scope>NUCLEOTIDE SEQUENCE [LARGE SCALE GENOMIC DNA]</scope>
    <source>
        <strain evidence="1 2">YL228</strain>
    </source>
</reference>
<dbReference type="RefSeq" id="WP_072301174.1">
    <property type="nucleotide sequence ID" value="NZ_FPIP01000010.1"/>
</dbReference>
<organism evidence="1 2">
    <name type="scientific">Ruminococcus flavefaciens</name>
    <dbReference type="NCBI Taxonomy" id="1265"/>
    <lineage>
        <taxon>Bacteria</taxon>
        <taxon>Bacillati</taxon>
        <taxon>Bacillota</taxon>
        <taxon>Clostridia</taxon>
        <taxon>Eubacteriales</taxon>
        <taxon>Oscillospiraceae</taxon>
        <taxon>Ruminococcus</taxon>
    </lineage>
</organism>
<evidence type="ECO:0000313" key="2">
    <source>
        <dbReference type="Proteomes" id="UP000183461"/>
    </source>
</evidence>
<proteinExistence type="predicted"/>
<evidence type="ECO:0000313" key="1">
    <source>
        <dbReference type="EMBL" id="SFW50521.1"/>
    </source>
</evidence>
<name>A0A1K1PSI7_RUMFL</name>
<sequence length="162" mass="18789">MELKKKKILKRGMITLIAAVALLAASPLRIVAKRYYCGRFFEKMDSKCTGISELGDYIDYNMLSGDLKKMIDKKDFKFASDEEKFAFCNKYKNMDYDYQIKGSYSDYFPTDKSSLYDKLAQEVTINGEKYNIYISLVFKTGTFLRPEIVDINTSAYKPEIQQ</sequence>
<protein>
    <submittedName>
        <fullName evidence="1">Uncharacterized protein</fullName>
    </submittedName>
</protein>
<dbReference type="Proteomes" id="UP000183461">
    <property type="component" value="Unassembled WGS sequence"/>
</dbReference>